<evidence type="ECO:0000313" key="2">
    <source>
        <dbReference type="Proteomes" id="UP001597534"/>
    </source>
</evidence>
<gene>
    <name evidence="1" type="ORF">ACFS5J_12575</name>
</gene>
<reference evidence="2" key="1">
    <citation type="journal article" date="2019" name="Int. J. Syst. Evol. Microbiol.">
        <title>The Global Catalogue of Microorganisms (GCM) 10K type strain sequencing project: providing services to taxonomists for standard genome sequencing and annotation.</title>
        <authorList>
            <consortium name="The Broad Institute Genomics Platform"/>
            <consortium name="The Broad Institute Genome Sequencing Center for Infectious Disease"/>
            <person name="Wu L."/>
            <person name="Ma J."/>
        </authorList>
    </citation>
    <scope>NUCLEOTIDE SEQUENCE [LARGE SCALE GENOMIC DNA]</scope>
    <source>
        <strain evidence="2">KCTC 22671</strain>
    </source>
</reference>
<dbReference type="RefSeq" id="WP_379812573.1">
    <property type="nucleotide sequence ID" value="NZ_JBHUPC010000020.1"/>
</dbReference>
<dbReference type="InterPro" id="IPR016181">
    <property type="entry name" value="Acyl_CoA_acyltransferase"/>
</dbReference>
<name>A0ABW5YPM3_9FLAO</name>
<evidence type="ECO:0000313" key="1">
    <source>
        <dbReference type="EMBL" id="MFD2892847.1"/>
    </source>
</evidence>
<dbReference type="Gene3D" id="3.40.630.30">
    <property type="match status" value="1"/>
</dbReference>
<comment type="caution">
    <text evidence="1">The sequence shown here is derived from an EMBL/GenBank/DDBJ whole genome shotgun (WGS) entry which is preliminary data.</text>
</comment>
<keyword evidence="2" id="KW-1185">Reference proteome</keyword>
<dbReference type="Proteomes" id="UP001597534">
    <property type="component" value="Unassembled WGS sequence"/>
</dbReference>
<organism evidence="1 2">
    <name type="scientific">Flavobacterium chuncheonense</name>
    <dbReference type="NCBI Taxonomy" id="2026653"/>
    <lineage>
        <taxon>Bacteria</taxon>
        <taxon>Pseudomonadati</taxon>
        <taxon>Bacteroidota</taxon>
        <taxon>Flavobacteriia</taxon>
        <taxon>Flavobacteriales</taxon>
        <taxon>Flavobacteriaceae</taxon>
        <taxon>Flavobacterium</taxon>
    </lineage>
</organism>
<accession>A0ABW5YPM3</accession>
<dbReference type="SUPFAM" id="SSF55729">
    <property type="entry name" value="Acyl-CoA N-acyltransferases (Nat)"/>
    <property type="match status" value="1"/>
</dbReference>
<proteinExistence type="predicted"/>
<dbReference type="EMBL" id="JBHUPC010000020">
    <property type="protein sequence ID" value="MFD2892847.1"/>
    <property type="molecule type" value="Genomic_DNA"/>
</dbReference>
<protein>
    <submittedName>
        <fullName evidence="1">FemAB family protein</fullName>
    </submittedName>
</protein>
<sequence length="324" mass="37959">MNPLKNYIIKQYNSDYFALWNAFIAQAKNATFLFHRDFMEYHSDRFEDFSLMVFDEKNKLKAVLPANREGDVVFSHKGLTYGGLIIDKKLKGEELFTIMDLLLEYLKLQGFKKFIMKSLPIIYNKYHSSEIDFYLFSKKATIIRRDMNLAFPLHKTELLSKSKLKHNRKAKSLYMEIKQETNFSGFWEQVLVPRLLEKHQAKPVHSCQEIGLLANRFPNNIKQFNAYFEGNLVAGITVFENEKVVKSQYGATTVLGEKIRALDFLFFELFEKYKEEGKEYFDMGIVMDSTFKEGFNPGLLKQKEELGGVIFCQDYYELNLLTSI</sequence>